<reference evidence="2 3" key="1">
    <citation type="submission" date="2024-02" db="EMBL/GenBank/DDBJ databases">
        <title>A nitrogen-fixing paenibacillus bacterium.</title>
        <authorList>
            <person name="Zhang W.L."/>
            <person name="Chen S.F."/>
        </authorList>
    </citation>
    <scope>NUCLEOTIDE SEQUENCE [LARGE SCALE GENOMIC DNA]</scope>
    <source>
        <strain evidence="2 3">M1</strain>
    </source>
</reference>
<organism evidence="2 3">
    <name type="scientific">Paenibacillus haidiansis</name>
    <dbReference type="NCBI Taxonomy" id="1574488"/>
    <lineage>
        <taxon>Bacteria</taxon>
        <taxon>Bacillati</taxon>
        <taxon>Bacillota</taxon>
        <taxon>Bacilli</taxon>
        <taxon>Bacillales</taxon>
        <taxon>Paenibacillaceae</taxon>
        <taxon>Paenibacillus</taxon>
    </lineage>
</organism>
<gene>
    <name evidence="2" type="ORF">V3851_13725</name>
</gene>
<name>A0ABU7VT54_9BACL</name>
<evidence type="ECO:0000313" key="3">
    <source>
        <dbReference type="Proteomes" id="UP001306950"/>
    </source>
</evidence>
<dbReference type="Proteomes" id="UP001306950">
    <property type="component" value="Unassembled WGS sequence"/>
</dbReference>
<dbReference type="RefSeq" id="WP_331847121.1">
    <property type="nucleotide sequence ID" value="NZ_JAZHPZ010000006.1"/>
</dbReference>
<evidence type="ECO:0000313" key="2">
    <source>
        <dbReference type="EMBL" id="MEF2966897.1"/>
    </source>
</evidence>
<dbReference type="EMBL" id="JAZHPZ010000006">
    <property type="protein sequence ID" value="MEF2966897.1"/>
    <property type="molecule type" value="Genomic_DNA"/>
</dbReference>
<evidence type="ECO:0008006" key="4">
    <source>
        <dbReference type="Google" id="ProtNLM"/>
    </source>
</evidence>
<accession>A0ABU7VT54</accession>
<keyword evidence="3" id="KW-1185">Reference proteome</keyword>
<sequence length="53" mass="5772">MPKQNNNKAAASPGYKTPNEKYNEEFAEESMATVAQKAKASRNAANQGSQNQQ</sequence>
<protein>
    <recommendedName>
        <fullName evidence="4">Small, acid-soluble spore protein gamma-type</fullName>
    </recommendedName>
</protein>
<feature type="region of interest" description="Disordered" evidence="1">
    <location>
        <begin position="1"/>
        <end position="53"/>
    </location>
</feature>
<proteinExistence type="predicted"/>
<comment type="caution">
    <text evidence="2">The sequence shown here is derived from an EMBL/GenBank/DDBJ whole genome shotgun (WGS) entry which is preliminary data.</text>
</comment>
<feature type="compositionally biased region" description="Polar residues" evidence="1">
    <location>
        <begin position="43"/>
        <end position="53"/>
    </location>
</feature>
<evidence type="ECO:0000256" key="1">
    <source>
        <dbReference type="SAM" id="MobiDB-lite"/>
    </source>
</evidence>